<dbReference type="SUPFAM" id="SSF56349">
    <property type="entry name" value="DNA breaking-rejoining enzymes"/>
    <property type="match status" value="1"/>
</dbReference>
<dbReference type="InterPro" id="IPR002833">
    <property type="entry name" value="PTH2"/>
</dbReference>
<dbReference type="Pfam" id="PF02899">
    <property type="entry name" value="Phage_int_SAM_1"/>
    <property type="match status" value="1"/>
</dbReference>
<accession>A0AA42BWL8</accession>
<comment type="catalytic activity">
    <reaction evidence="3">
        <text>an N-acyl-L-alpha-aminoacyl-tRNA + H2O = an N-acyl-L-amino acid + a tRNA + H(+)</text>
        <dbReference type="Rhea" id="RHEA:54448"/>
        <dbReference type="Rhea" id="RHEA-COMP:10123"/>
        <dbReference type="Rhea" id="RHEA-COMP:13883"/>
        <dbReference type="ChEBI" id="CHEBI:15377"/>
        <dbReference type="ChEBI" id="CHEBI:15378"/>
        <dbReference type="ChEBI" id="CHEBI:59874"/>
        <dbReference type="ChEBI" id="CHEBI:78442"/>
        <dbReference type="ChEBI" id="CHEBI:138191"/>
        <dbReference type="EC" id="3.1.1.29"/>
    </reaction>
</comment>
<dbReference type="EC" id="3.1.1.29" evidence="1"/>
<organism evidence="6 7">
    <name type="scientific">Mycobacterium alsense</name>
    <dbReference type="NCBI Taxonomy" id="324058"/>
    <lineage>
        <taxon>Bacteria</taxon>
        <taxon>Bacillati</taxon>
        <taxon>Actinomycetota</taxon>
        <taxon>Actinomycetes</taxon>
        <taxon>Mycobacteriales</taxon>
        <taxon>Mycobacteriaceae</taxon>
        <taxon>Mycobacterium</taxon>
    </lineage>
</organism>
<sequence>MDWGLLDLRVLLESWLRLLRTEEKSPKTIAAYREGVQAFITRCEHRREKPALTRDAALAFVTDMMDAGLSTNTIRLRLIAVKQFAKWVSVEEEVDVSRLLAVRPPRLTQGPVPALPDEDVLAMLRACAGNFTKICVRVESEQELVDVVRAAESAGLLNVTIRDNGKTEFGGVPTLTCAAIGPDTDENLNPVTGDLKLLQ</sequence>
<dbReference type="GO" id="GO:0003677">
    <property type="term" value="F:DNA binding"/>
    <property type="evidence" value="ECO:0007669"/>
    <property type="project" value="UniProtKB-UniRule"/>
</dbReference>
<dbReference type="InterPro" id="IPR044068">
    <property type="entry name" value="CB"/>
</dbReference>
<reference evidence="6" key="1">
    <citation type="submission" date="2020-07" db="EMBL/GenBank/DDBJ databases">
        <authorList>
            <person name="Pettersson B.M.F."/>
            <person name="Behra P.R.K."/>
            <person name="Ramesh M."/>
            <person name="Das S."/>
            <person name="Dasgupta S."/>
            <person name="Kirsebom L.A."/>
        </authorList>
    </citation>
    <scope>NUCLEOTIDE SEQUENCE</scope>
    <source>
        <strain evidence="6">CCUG 55640</strain>
    </source>
</reference>
<dbReference type="RefSeq" id="WP_083138719.1">
    <property type="nucleotide sequence ID" value="NZ_JACKVH010000006.1"/>
</dbReference>
<comment type="caution">
    <text evidence="6">The sequence shown here is derived from an EMBL/GenBank/DDBJ whole genome shotgun (WGS) entry which is preliminary data.</text>
</comment>
<dbReference type="AlphaFoldDB" id="A0AA42BWL8"/>
<feature type="domain" description="Core-binding (CB)" evidence="5">
    <location>
        <begin position="6"/>
        <end position="89"/>
    </location>
</feature>
<evidence type="ECO:0000256" key="4">
    <source>
        <dbReference type="PROSITE-ProRule" id="PRU01248"/>
    </source>
</evidence>
<evidence type="ECO:0000313" key="6">
    <source>
        <dbReference type="EMBL" id="MCV7377546.1"/>
    </source>
</evidence>
<dbReference type="PROSITE" id="PS51900">
    <property type="entry name" value="CB"/>
    <property type="match status" value="1"/>
</dbReference>
<dbReference type="InterPro" id="IPR011010">
    <property type="entry name" value="DNA_brk_join_enz"/>
</dbReference>
<evidence type="ECO:0000256" key="2">
    <source>
        <dbReference type="ARBA" id="ARBA00022801"/>
    </source>
</evidence>
<protein>
    <recommendedName>
        <fullName evidence="1">peptidyl-tRNA hydrolase</fullName>
        <ecNumber evidence="1">3.1.1.29</ecNumber>
    </recommendedName>
</protein>
<evidence type="ECO:0000256" key="3">
    <source>
        <dbReference type="ARBA" id="ARBA00048707"/>
    </source>
</evidence>
<name>A0AA42BWL8_9MYCO</name>
<evidence type="ECO:0000256" key="1">
    <source>
        <dbReference type="ARBA" id="ARBA00013260"/>
    </source>
</evidence>
<evidence type="ECO:0000259" key="5">
    <source>
        <dbReference type="PROSITE" id="PS51900"/>
    </source>
</evidence>
<keyword evidence="2" id="KW-0378">Hydrolase</keyword>
<dbReference type="Gene3D" id="3.40.1490.10">
    <property type="entry name" value="Bit1"/>
    <property type="match status" value="1"/>
</dbReference>
<gene>
    <name evidence="6" type="ORF">H7K38_02610</name>
</gene>
<dbReference type="GO" id="GO:0004045">
    <property type="term" value="F:peptidyl-tRNA hydrolase activity"/>
    <property type="evidence" value="ECO:0007669"/>
    <property type="project" value="UniProtKB-EC"/>
</dbReference>
<proteinExistence type="predicted"/>
<dbReference type="InterPro" id="IPR004107">
    <property type="entry name" value="Integrase_SAM-like_N"/>
</dbReference>
<dbReference type="EMBL" id="JACKVH010000006">
    <property type="protein sequence ID" value="MCV7377546.1"/>
    <property type="molecule type" value="Genomic_DNA"/>
</dbReference>
<dbReference type="SUPFAM" id="SSF102462">
    <property type="entry name" value="Peptidyl-tRNA hydrolase II"/>
    <property type="match status" value="1"/>
</dbReference>
<dbReference type="Proteomes" id="UP001141650">
    <property type="component" value="Unassembled WGS sequence"/>
</dbReference>
<evidence type="ECO:0000313" key="7">
    <source>
        <dbReference type="Proteomes" id="UP001141650"/>
    </source>
</evidence>
<dbReference type="InterPro" id="IPR023476">
    <property type="entry name" value="Pep_tRNA_hydro_II_dom_sf"/>
</dbReference>
<dbReference type="Pfam" id="PF01981">
    <property type="entry name" value="PTH2"/>
    <property type="match status" value="1"/>
</dbReference>
<keyword evidence="4" id="KW-0238">DNA-binding</keyword>
<dbReference type="GO" id="GO:0015074">
    <property type="term" value="P:DNA integration"/>
    <property type="evidence" value="ECO:0007669"/>
    <property type="project" value="InterPro"/>
</dbReference>
<reference evidence="6" key="2">
    <citation type="journal article" date="2022" name="BMC Genomics">
        <title>Comparative genome analysis of mycobacteria focusing on tRNA and non-coding RNA.</title>
        <authorList>
            <person name="Behra P.R.K."/>
            <person name="Pettersson B.M.F."/>
            <person name="Ramesh M."/>
            <person name="Das S."/>
            <person name="Dasgupta S."/>
            <person name="Kirsebom L.A."/>
        </authorList>
    </citation>
    <scope>NUCLEOTIDE SEQUENCE</scope>
    <source>
        <strain evidence="6">CCUG 55640</strain>
    </source>
</reference>